<dbReference type="AlphaFoldDB" id="A0A917YCM7"/>
<gene>
    <name evidence="2" type="ORF">GCM10011579_081510</name>
</gene>
<feature type="compositionally biased region" description="Pro residues" evidence="1">
    <location>
        <begin position="352"/>
        <end position="367"/>
    </location>
</feature>
<evidence type="ECO:0008006" key="4">
    <source>
        <dbReference type="Google" id="ProtNLM"/>
    </source>
</evidence>
<organism evidence="2 3">
    <name type="scientific">Streptomyces albiflavescens</name>
    <dbReference type="NCBI Taxonomy" id="1623582"/>
    <lineage>
        <taxon>Bacteria</taxon>
        <taxon>Bacillati</taxon>
        <taxon>Actinomycetota</taxon>
        <taxon>Actinomycetes</taxon>
        <taxon>Kitasatosporales</taxon>
        <taxon>Streptomycetaceae</taxon>
        <taxon>Streptomyces</taxon>
    </lineage>
</organism>
<name>A0A917YCM7_9ACTN</name>
<dbReference type="InterPro" id="IPR016024">
    <property type="entry name" value="ARM-type_fold"/>
</dbReference>
<dbReference type="Gene3D" id="1.25.10.10">
    <property type="entry name" value="Leucine-rich Repeat Variant"/>
    <property type="match status" value="1"/>
</dbReference>
<evidence type="ECO:0000313" key="2">
    <source>
        <dbReference type="EMBL" id="GGN88066.1"/>
    </source>
</evidence>
<dbReference type="RefSeq" id="WP_189191168.1">
    <property type="nucleotide sequence ID" value="NZ_BMMM01000021.1"/>
</dbReference>
<dbReference type="InterPro" id="IPR011989">
    <property type="entry name" value="ARM-like"/>
</dbReference>
<evidence type="ECO:0000313" key="3">
    <source>
        <dbReference type="Proteomes" id="UP000600365"/>
    </source>
</evidence>
<comment type="caution">
    <text evidence="2">The sequence shown here is derived from an EMBL/GenBank/DDBJ whole genome shotgun (WGS) entry which is preliminary data.</text>
</comment>
<protein>
    <recommendedName>
        <fullName evidence="4">PBS lyase</fullName>
    </recommendedName>
</protein>
<accession>A0A917YCM7</accession>
<sequence>MITPHDNLLAGLDEVDWANLNHAYGTADDVPGQLRALCGDDQQAQQKAFVGLFNHLAHQGTRCQASPRAVPFLARIALAGPRPAREHALRLLTGLAVNWDEECEIIDGADIAAWRAEAAENASDKLLALYEEAVATEQDEQRRRNLQGIRDWVAAGNPIDPRDSSMRSYDTVLAELPALLTLLDDENARVRTRTAYLLAWFPELADTSVPLLLDLAAQEHDAVAKATSLVAVGILGTTALAGALAAHLDAEDSLVRWAAATAIAHTARSAGAELDGPLLDRAVAELAAAAAAPAPVPATDYNQGDFHGHTADMLLALPPSPRLARRSRRVPAVHQPVAKGVQGEGGPAGPVLQPPARPPPPVREPLPPPTAAFACPCRPQRWMVEHGG</sequence>
<reference evidence="2 3" key="1">
    <citation type="journal article" date="2014" name="Int. J. Syst. Evol. Microbiol.">
        <title>Complete genome sequence of Corynebacterium casei LMG S-19264T (=DSM 44701T), isolated from a smear-ripened cheese.</title>
        <authorList>
            <consortium name="US DOE Joint Genome Institute (JGI-PGF)"/>
            <person name="Walter F."/>
            <person name="Albersmeier A."/>
            <person name="Kalinowski J."/>
            <person name="Ruckert C."/>
        </authorList>
    </citation>
    <scope>NUCLEOTIDE SEQUENCE [LARGE SCALE GENOMIC DNA]</scope>
    <source>
        <strain evidence="2 3">CGMCC 4.7111</strain>
    </source>
</reference>
<dbReference type="Proteomes" id="UP000600365">
    <property type="component" value="Unassembled WGS sequence"/>
</dbReference>
<proteinExistence type="predicted"/>
<dbReference type="SUPFAM" id="SSF48371">
    <property type="entry name" value="ARM repeat"/>
    <property type="match status" value="1"/>
</dbReference>
<keyword evidence="3" id="KW-1185">Reference proteome</keyword>
<evidence type="ECO:0000256" key="1">
    <source>
        <dbReference type="SAM" id="MobiDB-lite"/>
    </source>
</evidence>
<dbReference type="EMBL" id="BMMM01000021">
    <property type="protein sequence ID" value="GGN88066.1"/>
    <property type="molecule type" value="Genomic_DNA"/>
</dbReference>
<feature type="region of interest" description="Disordered" evidence="1">
    <location>
        <begin position="337"/>
        <end position="367"/>
    </location>
</feature>